<dbReference type="PANTHER" id="PTHR30445">
    <property type="entry name" value="K(+)_H(+) ANTIPORTER SUBUNIT KHTT"/>
    <property type="match status" value="1"/>
</dbReference>
<dbReference type="GO" id="GO:0006813">
    <property type="term" value="P:potassium ion transport"/>
    <property type="evidence" value="ECO:0007669"/>
    <property type="project" value="InterPro"/>
</dbReference>
<dbReference type="InterPro" id="IPR006037">
    <property type="entry name" value="RCK_C"/>
</dbReference>
<dbReference type="EMBL" id="DRTM01000033">
    <property type="protein sequence ID" value="HHE75579.1"/>
    <property type="molecule type" value="Genomic_DNA"/>
</dbReference>
<dbReference type="SUPFAM" id="SSF116726">
    <property type="entry name" value="TrkA C-terminal domain-like"/>
    <property type="match status" value="1"/>
</dbReference>
<dbReference type="Proteomes" id="UP000886130">
    <property type="component" value="Unassembled WGS sequence"/>
</dbReference>
<dbReference type="AlphaFoldDB" id="A0A7J3T8L1"/>
<evidence type="ECO:0000259" key="1">
    <source>
        <dbReference type="PROSITE" id="PS51202"/>
    </source>
</evidence>
<proteinExistence type="predicted"/>
<reference evidence="2" key="1">
    <citation type="journal article" date="2020" name="mSystems">
        <title>Genome- and Community-Level Interaction Insights into Carbon Utilization and Element Cycling Functions of Hydrothermarchaeota in Hydrothermal Sediment.</title>
        <authorList>
            <person name="Zhou Z."/>
            <person name="Liu Y."/>
            <person name="Xu W."/>
            <person name="Pan J."/>
            <person name="Luo Z.H."/>
            <person name="Li M."/>
        </authorList>
    </citation>
    <scope>NUCLEOTIDE SEQUENCE [LARGE SCALE GENOMIC DNA]</scope>
    <source>
        <strain evidence="2">HyVt-85</strain>
    </source>
</reference>
<sequence length="184" mass="20553">MLIQMKNISELMVDLAYSALIFNNKEIAEEVKYLEEKIDETYYKLQEAAIERAIEEENSAPALILIRLATSIEAISDSAVEIANVVLRDIEPHPVLLESIKESDISITRARVREGSILANKTLGELNLASETGMWVIAIKRGNYWIFGPTENTMIKVGDILLAKGPIEGVNHFHNLCSGKDKKI</sequence>
<dbReference type="PROSITE" id="PS51202">
    <property type="entry name" value="RCK_C"/>
    <property type="match status" value="1"/>
</dbReference>
<dbReference type="InterPro" id="IPR026022">
    <property type="entry name" value="PhoU_dom"/>
</dbReference>
<protein>
    <submittedName>
        <fullName evidence="2">PhoU family transcriptional regulator</fullName>
    </submittedName>
</protein>
<comment type="caution">
    <text evidence="2">The sequence shown here is derived from an EMBL/GenBank/DDBJ whole genome shotgun (WGS) entry which is preliminary data.</text>
</comment>
<dbReference type="Gene3D" id="3.30.70.1450">
    <property type="entry name" value="Regulator of K+ conductance, C-terminal domain"/>
    <property type="match status" value="1"/>
</dbReference>
<dbReference type="GO" id="GO:0008324">
    <property type="term" value="F:monoatomic cation transmembrane transporter activity"/>
    <property type="evidence" value="ECO:0007669"/>
    <property type="project" value="InterPro"/>
</dbReference>
<feature type="domain" description="RCK C-terminal" evidence="1">
    <location>
        <begin position="95"/>
        <end position="179"/>
    </location>
</feature>
<evidence type="ECO:0000313" key="2">
    <source>
        <dbReference type="EMBL" id="HHE75579.1"/>
    </source>
</evidence>
<dbReference type="SUPFAM" id="SSF109755">
    <property type="entry name" value="PhoU-like"/>
    <property type="match status" value="1"/>
</dbReference>
<dbReference type="InterPro" id="IPR036721">
    <property type="entry name" value="RCK_C_sf"/>
</dbReference>
<name>A0A7J3T8L1_9ARCH</name>
<dbReference type="PANTHER" id="PTHR30445:SF8">
    <property type="entry name" value="K(+)_H(+) ANTIPORTER SUBUNIT KHTT"/>
    <property type="match status" value="1"/>
</dbReference>
<accession>A0A7J3T8L1</accession>
<dbReference type="Pfam" id="PF01895">
    <property type="entry name" value="PhoU"/>
    <property type="match status" value="1"/>
</dbReference>
<dbReference type="Gene3D" id="1.20.58.220">
    <property type="entry name" value="Phosphate transport system protein phou homolog 2, domain 2"/>
    <property type="match status" value="1"/>
</dbReference>
<dbReference type="InterPro" id="IPR050144">
    <property type="entry name" value="AAE_transporter"/>
</dbReference>
<dbReference type="InterPro" id="IPR038078">
    <property type="entry name" value="PhoU-like_sf"/>
</dbReference>
<dbReference type="Pfam" id="PF02080">
    <property type="entry name" value="TrkA_C"/>
    <property type="match status" value="1"/>
</dbReference>
<gene>
    <name evidence="2" type="ORF">ENL31_00440</name>
</gene>
<organism evidence="2">
    <name type="scientific">Candidatus Aciduliprofundum boonei</name>
    <dbReference type="NCBI Taxonomy" id="379547"/>
    <lineage>
        <taxon>Archaea</taxon>
        <taxon>Methanobacteriati</taxon>
        <taxon>Thermoplasmatota</taxon>
        <taxon>DHVE2 group</taxon>
        <taxon>Candidatus Aciduliprofundum</taxon>
    </lineage>
</organism>